<dbReference type="GeneID" id="68097232"/>
<dbReference type="Pfam" id="PF12937">
    <property type="entry name" value="F-box-like"/>
    <property type="match status" value="1"/>
</dbReference>
<evidence type="ECO:0000259" key="2">
    <source>
        <dbReference type="Pfam" id="PF12937"/>
    </source>
</evidence>
<protein>
    <recommendedName>
        <fullName evidence="2">F-box domain-containing protein</fullName>
    </recommendedName>
</protein>
<dbReference type="InterPro" id="IPR001810">
    <property type="entry name" value="F-box_dom"/>
</dbReference>
<comment type="caution">
    <text evidence="3">The sequence shown here is derived from an EMBL/GenBank/DDBJ whole genome shotgun (WGS) entry which is preliminary data.</text>
</comment>
<accession>A0AA88GM62</accession>
<sequence length="340" mass="40604">MAHLSADDLFCILSFLQPQQVLASCCLVNRFWNSVASCNALWKKLCDDFFMMDEWWDEYSSRAVDEIDASSEHDHQYHYRRIFRNLMMNIPMYQYYQSVVERDDQWEEDLEEVTSFKICHDEYLWNPCGNDANIDRGALMKTKIAKLATILTILSNNEYAPNPWNDKIVLCKSNSRYEIVHARIIPLATFCACILNNKMDLLHTLLLDTEMSNEYLAISPFIEYNSIYESEECNNDNDKYKEEEHYKKYPSNEEQEENFHHTDLSLVKPFCYFEKMDDSYYYSRDEHCWVDSKSDACIDRFNWIPVVFNAGAAHYEYRFRAVFDCAKKELHVKKYFYLDY</sequence>
<dbReference type="Proteomes" id="UP000816034">
    <property type="component" value="Unassembled WGS sequence"/>
</dbReference>
<reference evidence="3 4" key="1">
    <citation type="journal article" date="2018" name="BMC Genomics">
        <title>The genome of Naegleria lovaniensis, the basis for a comparative approach to unravel pathogenicity factors of the human pathogenic amoeba N. fowleri.</title>
        <authorList>
            <person name="Liechti N."/>
            <person name="Schurch N."/>
            <person name="Bruggmann R."/>
            <person name="Wittwer M."/>
        </authorList>
    </citation>
    <scope>NUCLEOTIDE SEQUENCE [LARGE SCALE GENOMIC DNA]</scope>
    <source>
        <strain evidence="3 4">ATCC 30569</strain>
    </source>
</reference>
<name>A0AA88GM62_NAELO</name>
<dbReference type="SUPFAM" id="SSF81383">
    <property type="entry name" value="F-box domain"/>
    <property type="match status" value="1"/>
</dbReference>
<dbReference type="Gene3D" id="1.20.1280.50">
    <property type="match status" value="1"/>
</dbReference>
<keyword evidence="1" id="KW-0732">Signal</keyword>
<dbReference type="InterPro" id="IPR036047">
    <property type="entry name" value="F-box-like_dom_sf"/>
</dbReference>
<evidence type="ECO:0000313" key="4">
    <source>
        <dbReference type="Proteomes" id="UP000816034"/>
    </source>
</evidence>
<feature type="domain" description="F-box" evidence="2">
    <location>
        <begin position="9"/>
        <end position="46"/>
    </location>
</feature>
<keyword evidence="4" id="KW-1185">Reference proteome</keyword>
<gene>
    <name evidence="3" type="ORF">C9374_004777</name>
</gene>
<feature type="chain" id="PRO_5041687538" description="F-box domain-containing protein" evidence="1">
    <location>
        <begin position="24"/>
        <end position="340"/>
    </location>
</feature>
<evidence type="ECO:0000313" key="3">
    <source>
        <dbReference type="EMBL" id="KAG2382810.1"/>
    </source>
</evidence>
<feature type="signal peptide" evidence="1">
    <location>
        <begin position="1"/>
        <end position="23"/>
    </location>
</feature>
<organism evidence="3 4">
    <name type="scientific">Naegleria lovaniensis</name>
    <name type="common">Amoeba</name>
    <dbReference type="NCBI Taxonomy" id="51637"/>
    <lineage>
        <taxon>Eukaryota</taxon>
        <taxon>Discoba</taxon>
        <taxon>Heterolobosea</taxon>
        <taxon>Tetramitia</taxon>
        <taxon>Eutetramitia</taxon>
        <taxon>Vahlkampfiidae</taxon>
        <taxon>Naegleria</taxon>
    </lineage>
</organism>
<evidence type="ECO:0000256" key="1">
    <source>
        <dbReference type="SAM" id="SignalP"/>
    </source>
</evidence>
<dbReference type="RefSeq" id="XP_044548489.1">
    <property type="nucleotide sequence ID" value="XM_044694453.1"/>
</dbReference>
<dbReference type="AlphaFoldDB" id="A0AA88GM62"/>
<proteinExistence type="predicted"/>
<dbReference type="EMBL" id="PYSW02000022">
    <property type="protein sequence ID" value="KAG2382810.1"/>
    <property type="molecule type" value="Genomic_DNA"/>
</dbReference>